<dbReference type="Proteomes" id="UP000066737">
    <property type="component" value="Chromosome I"/>
</dbReference>
<dbReference type="InterPro" id="IPR006015">
    <property type="entry name" value="Universal_stress_UspA"/>
</dbReference>
<dbReference type="SUPFAM" id="SSF52402">
    <property type="entry name" value="Adenine nucleotide alpha hydrolases-like"/>
    <property type="match status" value="1"/>
</dbReference>
<keyword evidence="4" id="KW-1185">Reference proteome</keyword>
<dbReference type="InterPro" id="IPR006016">
    <property type="entry name" value="UspA"/>
</dbReference>
<feature type="domain" description="UspA" evidence="2">
    <location>
        <begin position="3"/>
        <end position="135"/>
    </location>
</feature>
<accession>A0A0U5CXU0</accession>
<dbReference type="AlphaFoldDB" id="A0A0U5CXU0"/>
<protein>
    <submittedName>
        <fullName evidence="3">UspA domain protein</fullName>
    </submittedName>
</protein>
<sequence>MYRVLVPVDDDVDRALAQARYVANLPDAAENVEAIVLFVFTGDAEDLPEDVQQFKSASRIQSVRRAQEFLENAGVDVQVRDDSGDTVDDIIADADEYDVDAIVLGGRKRSPAGKAIFGSVTQSVILNADRPVVVTGEDA</sequence>
<dbReference type="GeneID" id="26658836"/>
<dbReference type="EMBL" id="LN831302">
    <property type="protein sequence ID" value="CQH55076.1"/>
    <property type="molecule type" value="Genomic_DNA"/>
</dbReference>
<dbReference type="KEGG" id="hhb:Hhub_2177"/>
<evidence type="ECO:0000256" key="1">
    <source>
        <dbReference type="ARBA" id="ARBA00008791"/>
    </source>
</evidence>
<organism evidence="3 4">
    <name type="scientific">Halobacterium hubeiense</name>
    <dbReference type="NCBI Taxonomy" id="1407499"/>
    <lineage>
        <taxon>Archaea</taxon>
        <taxon>Methanobacteriati</taxon>
        <taxon>Methanobacteriota</taxon>
        <taxon>Stenosarchaea group</taxon>
        <taxon>Halobacteria</taxon>
        <taxon>Halobacteriales</taxon>
        <taxon>Halobacteriaceae</taxon>
        <taxon>Halobacterium</taxon>
    </lineage>
</organism>
<dbReference type="STRING" id="1407499.HHUB_2177"/>
<dbReference type="Pfam" id="PF00582">
    <property type="entry name" value="Usp"/>
    <property type="match status" value="1"/>
</dbReference>
<dbReference type="CDD" id="cd00293">
    <property type="entry name" value="USP-like"/>
    <property type="match status" value="1"/>
</dbReference>
<comment type="similarity">
    <text evidence="1">Belongs to the universal stress protein A family.</text>
</comment>
<dbReference type="PANTHER" id="PTHR46268">
    <property type="entry name" value="STRESS RESPONSE PROTEIN NHAX"/>
    <property type="match status" value="1"/>
</dbReference>
<dbReference type="OrthoDB" id="281037at2157"/>
<proteinExistence type="inferred from homology"/>
<dbReference type="RefSeq" id="WP_059056606.1">
    <property type="nucleotide sequence ID" value="NZ_LN831302.1"/>
</dbReference>
<evidence type="ECO:0000313" key="4">
    <source>
        <dbReference type="Proteomes" id="UP000066737"/>
    </source>
</evidence>
<evidence type="ECO:0000313" key="3">
    <source>
        <dbReference type="EMBL" id="CQH55076.1"/>
    </source>
</evidence>
<dbReference type="Gene3D" id="3.40.50.620">
    <property type="entry name" value="HUPs"/>
    <property type="match status" value="1"/>
</dbReference>
<evidence type="ECO:0000259" key="2">
    <source>
        <dbReference type="Pfam" id="PF00582"/>
    </source>
</evidence>
<dbReference type="PANTHER" id="PTHR46268:SF6">
    <property type="entry name" value="UNIVERSAL STRESS PROTEIN UP12"/>
    <property type="match status" value="1"/>
</dbReference>
<name>A0A0U5CXU0_9EURY</name>
<reference evidence="4" key="1">
    <citation type="journal article" date="2016" name="Environ. Microbiol.">
        <title>The complete genome of a viable archaeum isolated from 123-million-year-old rock salt.</title>
        <authorList>
            <person name="Jaakkola S.T."/>
            <person name="Pfeiffer F."/>
            <person name="Ravantti J.J."/>
            <person name="Guo Q."/>
            <person name="Liu Y."/>
            <person name="Chen X."/>
            <person name="Ma H."/>
            <person name="Yang C."/>
            <person name="Oksanen H.M."/>
            <person name="Bamford D.H."/>
        </authorList>
    </citation>
    <scope>NUCLEOTIDE SEQUENCE</scope>
    <source>
        <strain evidence="4">JI20-1</strain>
    </source>
</reference>
<dbReference type="InterPro" id="IPR014729">
    <property type="entry name" value="Rossmann-like_a/b/a_fold"/>
</dbReference>
<gene>
    <name evidence="3" type="ORF">HHUB_2177</name>
</gene>
<dbReference type="PRINTS" id="PR01438">
    <property type="entry name" value="UNVRSLSTRESS"/>
</dbReference>